<dbReference type="SUPFAM" id="SSF53474">
    <property type="entry name" value="alpha/beta-Hydrolases"/>
    <property type="match status" value="1"/>
</dbReference>
<dbReference type="GO" id="GO:0042446">
    <property type="term" value="P:hormone biosynthetic process"/>
    <property type="evidence" value="ECO:0007669"/>
    <property type="project" value="UniProtKB-KW"/>
</dbReference>
<feature type="compositionally biased region" description="Basic residues" evidence="17">
    <location>
        <begin position="879"/>
        <end position="893"/>
    </location>
</feature>
<evidence type="ECO:0000256" key="1">
    <source>
        <dbReference type="ARBA" id="ARBA00004123"/>
    </source>
</evidence>
<gene>
    <name evidence="21" type="ORF">EOD39_9104</name>
</gene>
<feature type="domain" description="Thyroglobulin type-1" evidence="20">
    <location>
        <begin position="1351"/>
        <end position="1413"/>
    </location>
</feature>
<dbReference type="Gene3D" id="3.30.40.10">
    <property type="entry name" value="Zinc/RING finger domain, C3HC4 (zinc finger)"/>
    <property type="match status" value="1"/>
</dbReference>
<keyword evidence="6" id="KW-0372">Hormone</keyword>
<keyword evidence="13" id="KW-0539">Nucleus</keyword>
<feature type="compositionally biased region" description="Basic and acidic residues" evidence="17">
    <location>
        <begin position="449"/>
        <end position="483"/>
    </location>
</feature>
<dbReference type="SUPFAM" id="SSF57903">
    <property type="entry name" value="FYVE/PHD zinc finger"/>
    <property type="match status" value="1"/>
</dbReference>
<keyword evidence="4" id="KW-0765">Sulfation</keyword>
<dbReference type="SMART" id="SM00743">
    <property type="entry name" value="Agenet"/>
    <property type="match status" value="2"/>
</dbReference>
<keyword evidence="5" id="KW-0405">Iodination</keyword>
<feature type="domain" description="Thyroglobulin type-1" evidence="20">
    <location>
        <begin position="1547"/>
        <end position="1607"/>
    </location>
</feature>
<dbReference type="GO" id="GO:0006357">
    <property type="term" value="P:regulation of transcription by RNA polymerase II"/>
    <property type="evidence" value="ECO:0007669"/>
    <property type="project" value="TreeGrafter"/>
</dbReference>
<dbReference type="PROSITE" id="PS00028">
    <property type="entry name" value="ZINC_FINGER_C2H2_1"/>
    <property type="match status" value="1"/>
</dbReference>
<feature type="compositionally biased region" description="Basic and acidic residues" evidence="17">
    <location>
        <begin position="361"/>
        <end position="379"/>
    </location>
</feature>
<evidence type="ECO:0000256" key="18">
    <source>
        <dbReference type="SAM" id="SignalP"/>
    </source>
</evidence>
<evidence type="ECO:0000256" key="2">
    <source>
        <dbReference type="ARBA" id="ARBA00017326"/>
    </source>
</evidence>
<feature type="domain" description="Thyroglobulin type-1" evidence="20">
    <location>
        <begin position="1848"/>
        <end position="1901"/>
    </location>
</feature>
<dbReference type="Pfam" id="PF20826">
    <property type="entry name" value="PHD_5"/>
    <property type="match status" value="1"/>
</dbReference>
<keyword evidence="10" id="KW-0862">Zinc</keyword>
<feature type="domain" description="C2H2-type" evidence="19">
    <location>
        <begin position="696"/>
        <end position="726"/>
    </location>
</feature>
<comment type="subunit">
    <text evidence="14">Monomer. Homodimer (via ChEL region); occurs in the endoplasmic reticulum and is required for export to the Golgi apparatus. Homooligomer; disulfide-linked; stored in this form in the thyroid follicle lumen.</text>
</comment>
<sequence length="3263" mass="361326">MQCFRISAVLWIFLLVTLVPGDAFFRKGGRAKNFPHDMTRKSDLNRLYNSRVIHAERVRRPLGNLPVAIGPLSHSGVRVTLDNGKKYLIHKGPGFGRTSQTVVVDAKHMSNRWKASGKSFPHDMTLQSDLTKLYNSPVYKVDRMRQPLGGLSFALGILSHSGVRHNKKPTSLKSGRRVKMSKKPPNRPGIAFEVGARVEARDYLQKWYPSRIEKLDYEEGKMLVHFDRWSHRYDEWIFWDSNRLRPFERPVLQKDGLEEEEVAEEEEEGVEEEQSVLRSGEEVLARWTDCRYYPAKVESVSKEGTYTVQFYDGVIRCVKRMHIKSMPEDAKGQDWIALVKAATAAAKNKGACKPRTSANSNKDKEERRAGRASPGKEGESASLEEMQDAQEAVEEPGPTEKLDKTDASIEAEQPEPVKGKRKKSNQGSSFQAKRARLNKITGLLVSKVAYEDEHENKEKKSEVPQISEKEPSASTEDQEKTDTEAASSSPPIQKHVLPSATPPAPVKSRNRRLKHDSGESTGSHKQSKSSCTVSQAEESTPAAESVSAPTPTPAPTPSAADTPQTATDGKRLAQKPESQQDLPVTEVLDTTSVPPEEEPELPLDLSKSATVAATPPPPAPSVPPPQPPETDKEESPPLKTPADVKTASPTTAAVLKGVPKPLKPNKHAREPIINTKKPEDPSSHKEPLIDLDHNKLKCKIPGCSKAFRKAKLLDYHLKYYHSMDKETESETVSPERAVRTRAASASVPESTAPESHDAKRRRTVSTSASLSSHVHALQLESPLSTGLKPSKCSKKKRSSASLSSDGTDAQFPVPPREKGFESLHEKILKRVIEKDKHAEPGILRSEKKVKLEEKSQPIGKKKDKDKERKEKKEKDPFKVKQKKKKKKKKKSKQHNYSDFEDISLAFLERCTSPVTRSSGNSLAQRNTSSSKHTSFQYPRAILSVDLTGENLSDIDFLEDSSTESLLLSGDEYNQDFDSFNLEDSQDEDDAANEIVRCICEMDEENGFMIQCEECMCWQHSVCMGLLEDSIPEQYICYVCRDPPGQRWSAKYRHDKDWLNKGHMYGLSFLSENYSHQNAKNIVSTHQLLADVYSVKKALRGLQLKMDILQNKHNPNLHLWARSWVNPDEEQPMGGFPECIHHQARIADCINHNSNQKAEDTYITSEHSYQKPSGFGLEHNTAADFMSSDGEDAVRLDEEPEAMSEESTEIASSEVLNENTADEVESDDQARTLLQWQVNLLTHIDGVQNQVAGRMDLIEKELDVLESWLDFTGFLVISEYQLESRPLSQCELKREGSLVQGGHIPQCLEDGRYRNAQCNRNSSSCWCVNATGDEVPGSRRNGSVVLCSSFCQLHRQQVLLRGDVTYIPQCSNSGDYETGQCDTVLKQCWCVDAEGMEIYGTRQNGKLDRCPGSCEVRERRLLHGVGEKSPPQCSAEGEFLPVQCKFINNTDMMVFDLLHTFNRFPGIFQTFSGFRKMFPEVSGYCFCADSRGRELAGTGLELLLNEVYDTAFSGFNPGHSFTQSNMYRILQRRFLGVQLAMSGRFRCPTGCETERSMAVQTGSVFVPSCGENGNYKPMQCQDGGQCWCVDSSGKEIFGSRQQGGIPVCGNSDKDCPSERRQALSRLFYGPAGFFSQHDIFSTPEAGDENLVKPLSPCSPDLKELFVKSGLLLSLPEFSKSNVEVVLGEVIRGMFPSKEMALKALRLTTTPKRLQENLFGGKFLKNVGQFNFTGAVGPRGTFSFKQIFQQVGLTEKTNGEDFVLLAKLFSSEDDSLLIKQEILNLDQKIRDGFGRDVNLKENQDLVKLVGSVLENEQFFTTVRDIISFFRTEETEDLGSLFQAVFQSAKAGVCDGDFSGTFVPQCSINGEFEEVQCLGSECWCVDPQGKEIPGSRVPGKRPRCPSKCEKERETAKLIKASQAAGSEVFIPRCETDGSFKSIQCSGKSCFCMLGTGIEGTRTTLGEPLQCPTACQLTAAQQFLSTVQSLLSESSPVSHLSDVYIPQCNLDGSWREVQCDGPPEQVFQFYHEWVNQNNAGQELPAMDIIDKIRGYQKLPETLTSFKAFVKELYNAGHQKVFPVFSRYETFGDVPLEVLAGDDSSISGSTVLFNPLAFWRLLVGNSTFYPGQLSDFSVALGHFQLRQCWCVDGNGQMMAGTKALVNEVPKCPGPCSLVNQQVVQFLQEAEEIITVSNSSHFPLGYSFLLANSLQLTQSELLHRIESFKSGVSFSDILQSSSDYAVRLAAHTTLHFYWQTHSASAFRQGDGFLLGFRPYTPQCNGLGHWEPTQCSESTGGTTCRRARSKALLSDWRQAGSEPSATDTNLLNPSCQEVWDSHMFVIENGAFSVLQRGEGGHAWCVNPSTGKTLQPADQSMDGSSQCPQCPLPFSEPLVYNGIVLCKDVISNGQRKQQCQLSCRQGYHSTLPGDSFLCDVASGPQVFQTAQAQAEFQLLLAKGKACSSERFNLHTTILEDLRVQGFCHLQVSSFGESSSVWICDNSAVSIECLDTDRLRAEITWKARLEDIPTSALPDLHDIEYAFVNENLVNHFVALIKRGTHQLSLDSQPLLNTTSFSLGCAPGYSRLPGLRGCAICAAGTSASSDVCSPCPHGSYQDQEGSGSCIECPAGRTTVSRGAFKATHCVTACQASSVGLECNEKGQYKASQRDAVSEKWFCVTENGELLNWTEAVKPLTDSQCNVLQKFEDVPQSQRMLDAADAVIIGSETSDSDLQNLLMQCISDCADNVTCDYLTVYGEGTVAHCDMYSSAETNIVCTTSGKSKGFLGNPEADTFEKLTCSLKVQSNGGPGLAVYRKKGHEFTTGSQRILKRTAFRKAAAGVYRAVVFTAGGAVLSDVHRFCRDACNQETCCDGFMLNQNILNGGTAMCGLLSSPDVLLCNEQDWNDASQRGGAGVCAGGIKYNKQQKQFTFSLGGQNFTINSNMHVRPKSAPECSSIVLQDQRTVALSDAVKEAFTLIDSSTIRVDPLQAVPSHHYWIFKSEYSAEQAQTWCLKRCEEEEFCKVTDLQDNATLHFTCTLYPDTQACGAYDKTVRQACSLVLPVAPQTVYRKKILLTGSVKNFYSRLPFRKLLAYSVRNRVNQTGRPITEGYTGTVHCALLDIQLHWYSALCLAGYSVTLVQCIVPCWIFSYTGKEVLCLTMNSVGVQACSETGKSSWRVRDCETSKAETEVYPFGWYQKPASNGNFGLQDQTAALKWVQRNIASFGGDPKQVTLAADRSGADIASVHLTSPVSDGLFQRALLMDKKQLL</sequence>
<protein>
    <recommendedName>
        <fullName evidence="2">Thyroglobulin</fullName>
    </recommendedName>
</protein>
<evidence type="ECO:0000256" key="10">
    <source>
        <dbReference type="ARBA" id="ARBA00022833"/>
    </source>
</evidence>
<feature type="region of interest" description="Disordered" evidence="17">
    <location>
        <begin position="346"/>
        <end position="691"/>
    </location>
</feature>
<evidence type="ECO:0000259" key="19">
    <source>
        <dbReference type="PROSITE" id="PS50157"/>
    </source>
</evidence>
<feature type="region of interest" description="Disordered" evidence="17">
    <location>
        <begin position="723"/>
        <end position="822"/>
    </location>
</feature>
<dbReference type="EMBL" id="SCEB01000158">
    <property type="protein sequence ID" value="RXN00598.1"/>
    <property type="molecule type" value="Genomic_DNA"/>
</dbReference>
<dbReference type="SMART" id="SM00211">
    <property type="entry name" value="TY"/>
    <property type="match status" value="8"/>
</dbReference>
<evidence type="ECO:0000313" key="22">
    <source>
        <dbReference type="Proteomes" id="UP000289886"/>
    </source>
</evidence>
<feature type="compositionally biased region" description="Polar residues" evidence="17">
    <location>
        <begin position="519"/>
        <end position="535"/>
    </location>
</feature>
<keyword evidence="11" id="KW-0795">Thyroid hormone</keyword>
<evidence type="ECO:0000256" key="12">
    <source>
        <dbReference type="ARBA" id="ARBA00023157"/>
    </source>
</evidence>
<reference evidence="21 22" key="1">
    <citation type="submission" date="2019-01" db="EMBL/GenBank/DDBJ databases">
        <title>Draft Genome and Complete Hox-Cluster Characterization of the Sterlet Sturgeon (Acipenser ruthenus).</title>
        <authorList>
            <person name="Wei Q."/>
        </authorList>
    </citation>
    <scope>NUCLEOTIDE SEQUENCE [LARGE SCALE GENOMIC DNA]</scope>
    <source>
        <strain evidence="21">WHYD16114868_AA</strain>
        <tissue evidence="21">Blood</tissue>
    </source>
</reference>
<feature type="disulfide bond" evidence="16">
    <location>
        <begin position="1587"/>
        <end position="1607"/>
    </location>
</feature>
<dbReference type="SUPFAM" id="SSF63748">
    <property type="entry name" value="Tudor/PWWP/MBT"/>
    <property type="match status" value="2"/>
</dbReference>
<evidence type="ECO:0000256" key="5">
    <source>
        <dbReference type="ARBA" id="ARBA00022653"/>
    </source>
</evidence>
<dbReference type="InterPro" id="IPR011011">
    <property type="entry name" value="Znf_FYVE_PHD"/>
</dbReference>
<feature type="region of interest" description="Disordered" evidence="17">
    <location>
        <begin position="165"/>
        <end position="186"/>
    </location>
</feature>
<dbReference type="InterPro" id="IPR000716">
    <property type="entry name" value="Thyroglobulin_1"/>
</dbReference>
<feature type="domain" description="Thyroglobulin type-1" evidence="20">
    <location>
        <begin position="2294"/>
        <end position="2379"/>
    </location>
</feature>
<dbReference type="GO" id="GO:0005654">
    <property type="term" value="C:nucleoplasm"/>
    <property type="evidence" value="ECO:0007669"/>
    <property type="project" value="UniProtKB-ARBA"/>
</dbReference>
<evidence type="ECO:0000256" key="3">
    <source>
        <dbReference type="ARBA" id="ARBA00022534"/>
    </source>
</evidence>
<dbReference type="CDD" id="cd20454">
    <property type="entry name" value="Tudor_PHF20L1"/>
    <property type="match status" value="1"/>
</dbReference>
<feature type="domain" description="Thyroglobulin type-1" evidence="20">
    <location>
        <begin position="1286"/>
        <end position="1350"/>
    </location>
</feature>
<feature type="disulfide bond" evidence="16">
    <location>
        <begin position="1317"/>
        <end position="1324"/>
    </location>
</feature>
<dbReference type="PANTHER" id="PTHR15856">
    <property type="entry name" value="PHD FINGER PROTEIN 20-RELATED"/>
    <property type="match status" value="1"/>
</dbReference>
<evidence type="ECO:0000259" key="20">
    <source>
        <dbReference type="PROSITE" id="PS51162"/>
    </source>
</evidence>
<dbReference type="InterPro" id="IPR011641">
    <property type="entry name" value="Tyr-kin_ephrin_A/B_rcpt-like"/>
</dbReference>
<dbReference type="GO" id="GO:0008270">
    <property type="term" value="F:zinc ion binding"/>
    <property type="evidence" value="ECO:0007669"/>
    <property type="project" value="UniProtKB-KW"/>
</dbReference>
<comment type="caution">
    <text evidence="16">Lacks conserved residue(s) required for the propagation of feature annotation.</text>
</comment>
<dbReference type="InterPro" id="IPR029058">
    <property type="entry name" value="AB_hydrolase_fold"/>
</dbReference>
<dbReference type="SMART" id="SM01411">
    <property type="entry name" value="Ephrin_rec_like"/>
    <property type="match status" value="1"/>
</dbReference>
<feature type="compositionally biased region" description="Basic and acidic residues" evidence="17">
    <location>
        <begin position="834"/>
        <end position="878"/>
    </location>
</feature>
<evidence type="ECO:0000256" key="11">
    <source>
        <dbReference type="ARBA" id="ARBA00022920"/>
    </source>
</evidence>
<dbReference type="GO" id="GO:0044545">
    <property type="term" value="C:NSL complex"/>
    <property type="evidence" value="ECO:0007669"/>
    <property type="project" value="TreeGrafter"/>
</dbReference>
<feature type="compositionally biased region" description="Basic and acidic residues" evidence="17">
    <location>
        <begin position="398"/>
        <end position="407"/>
    </location>
</feature>
<evidence type="ECO:0000313" key="21">
    <source>
        <dbReference type="EMBL" id="RXN00598.1"/>
    </source>
</evidence>
<feature type="compositionally biased region" description="Low complexity" evidence="17">
    <location>
        <begin position="557"/>
        <end position="567"/>
    </location>
</feature>
<dbReference type="Gene3D" id="4.10.800.10">
    <property type="entry name" value="Thyroglobulin type-1"/>
    <property type="match status" value="8"/>
</dbReference>
<feature type="compositionally biased region" description="Basic residues" evidence="17">
    <location>
        <begin position="165"/>
        <end position="185"/>
    </location>
</feature>
<name>A0A662YVE6_ACIRT</name>
<organism evidence="21 22">
    <name type="scientific">Acipenser ruthenus</name>
    <name type="common">Sterlet sturgeon</name>
    <dbReference type="NCBI Taxonomy" id="7906"/>
    <lineage>
        <taxon>Eukaryota</taxon>
        <taxon>Metazoa</taxon>
        <taxon>Chordata</taxon>
        <taxon>Craniata</taxon>
        <taxon>Vertebrata</taxon>
        <taxon>Euteleostomi</taxon>
        <taxon>Actinopterygii</taxon>
        <taxon>Chondrostei</taxon>
        <taxon>Acipenseriformes</taxon>
        <taxon>Acipenseridae</taxon>
        <taxon>Acipenser</taxon>
    </lineage>
</organism>
<feature type="domain" description="Thyroglobulin type-1" evidence="20">
    <location>
        <begin position="1902"/>
        <end position="1967"/>
    </location>
</feature>
<dbReference type="Gene3D" id="3.40.50.1820">
    <property type="entry name" value="alpha/beta hydrolase"/>
    <property type="match status" value="1"/>
</dbReference>
<dbReference type="SUPFAM" id="SSF57610">
    <property type="entry name" value="Thyroglobulin type-1 domain"/>
    <property type="match status" value="8"/>
</dbReference>
<feature type="compositionally biased region" description="Basic and acidic residues" evidence="17">
    <location>
        <begin position="676"/>
        <end position="691"/>
    </location>
</feature>
<feature type="compositionally biased region" description="Polar residues" evidence="17">
    <location>
        <begin position="576"/>
        <end position="593"/>
    </location>
</feature>
<comment type="caution">
    <text evidence="21">The sequence shown here is derived from an EMBL/GenBank/DDBJ whole genome shotgun (WGS) entry which is preliminary data.</text>
</comment>
<evidence type="ECO:0000256" key="6">
    <source>
        <dbReference type="ARBA" id="ARBA00022702"/>
    </source>
</evidence>
<dbReference type="Gene3D" id="2.10.50.10">
    <property type="entry name" value="Tumor Necrosis Factor Receptor, subunit A, domain 2"/>
    <property type="match status" value="1"/>
</dbReference>
<dbReference type="InterPro" id="IPR047405">
    <property type="entry name" value="Tudor_PHF20L1"/>
</dbReference>
<feature type="domain" description="Thyroglobulin type-1" evidence="20">
    <location>
        <begin position="1968"/>
        <end position="2166"/>
    </location>
</feature>
<dbReference type="InterPro" id="IPR036857">
    <property type="entry name" value="Thyroglobulin_1_sf"/>
</dbReference>
<comment type="subcellular location">
    <subcellularLocation>
        <location evidence="1">Nucleus</location>
    </subcellularLocation>
</comment>
<accession>A0A662YVE6</accession>
<dbReference type="PROSITE" id="PS01359">
    <property type="entry name" value="ZF_PHD_1"/>
    <property type="match status" value="1"/>
</dbReference>
<dbReference type="GO" id="GO:0005179">
    <property type="term" value="F:hormone activity"/>
    <property type="evidence" value="ECO:0007669"/>
    <property type="project" value="UniProtKB-KW"/>
</dbReference>
<evidence type="ECO:0000256" key="8">
    <source>
        <dbReference type="ARBA" id="ARBA00022737"/>
    </source>
</evidence>
<dbReference type="SMART" id="SM00249">
    <property type="entry name" value="PHD"/>
    <property type="match status" value="1"/>
</dbReference>
<keyword evidence="7" id="KW-0479">Metal-binding</keyword>
<keyword evidence="12 16" id="KW-1015">Disulfide bond</keyword>
<evidence type="ECO:0000256" key="17">
    <source>
        <dbReference type="SAM" id="MobiDB-lite"/>
    </source>
</evidence>
<feature type="disulfide bond" evidence="16">
    <location>
        <begin position="1881"/>
        <end position="1901"/>
    </location>
</feature>
<evidence type="ECO:0000256" key="13">
    <source>
        <dbReference type="ARBA" id="ARBA00023242"/>
    </source>
</evidence>
<dbReference type="FunFam" id="2.30.30.140:FF:000049">
    <property type="entry name" value="PHD finger protein 20 (Predicted)"/>
    <property type="match status" value="1"/>
</dbReference>
<feature type="region of interest" description="Disordered" evidence="17">
    <location>
        <begin position="834"/>
        <end position="894"/>
    </location>
</feature>
<dbReference type="PROSITE" id="PS50157">
    <property type="entry name" value="ZINC_FINGER_C2H2_2"/>
    <property type="match status" value="1"/>
</dbReference>
<dbReference type="InterPro" id="IPR002999">
    <property type="entry name" value="Tudor"/>
</dbReference>
<dbReference type="InterPro" id="IPR013083">
    <property type="entry name" value="Znf_RING/FYVE/PHD"/>
</dbReference>
<dbReference type="PANTHER" id="PTHR15856:SF26">
    <property type="entry name" value="PHD FINGER PROTEIN 20-LIKE PROTEIN 1"/>
    <property type="match status" value="1"/>
</dbReference>
<dbReference type="InterPro" id="IPR014002">
    <property type="entry name" value="Agenet_dom_plant"/>
</dbReference>
<feature type="compositionally biased region" description="Acidic residues" evidence="17">
    <location>
        <begin position="385"/>
        <end position="394"/>
    </location>
</feature>
<dbReference type="InterPro" id="IPR002018">
    <property type="entry name" value="CarbesteraseB"/>
</dbReference>
<dbReference type="Pfam" id="PF00086">
    <property type="entry name" value="Thyroglobulin_1"/>
    <property type="match status" value="7"/>
</dbReference>
<dbReference type="InterPro" id="IPR001965">
    <property type="entry name" value="Znf_PHD"/>
</dbReference>
<feature type="compositionally biased region" description="Low complexity" evidence="17">
    <location>
        <begin position="536"/>
        <end position="549"/>
    </location>
</feature>
<evidence type="ECO:0000256" key="7">
    <source>
        <dbReference type="ARBA" id="ARBA00022723"/>
    </source>
</evidence>
<keyword evidence="22" id="KW-1185">Reference proteome</keyword>
<keyword evidence="18" id="KW-0732">Signal</keyword>
<keyword evidence="8" id="KW-0677">Repeat</keyword>
<proteinExistence type="predicted"/>
<dbReference type="CDD" id="cd20104">
    <property type="entry name" value="MBT_PHF20L1-like"/>
    <property type="match status" value="1"/>
</dbReference>
<dbReference type="CDD" id="cd00191">
    <property type="entry name" value="TY"/>
    <property type="match status" value="5"/>
</dbReference>
<dbReference type="InterPro" id="IPR041297">
    <property type="entry name" value="Crb2_Tudor"/>
</dbReference>
<evidence type="ECO:0000256" key="16">
    <source>
        <dbReference type="PROSITE-ProRule" id="PRU00500"/>
    </source>
</evidence>
<dbReference type="PROSITE" id="PS51162">
    <property type="entry name" value="THYROGLOBULIN_1_2"/>
    <property type="match status" value="7"/>
</dbReference>
<dbReference type="SMART" id="SM00333">
    <property type="entry name" value="TUDOR"/>
    <property type="match status" value="2"/>
</dbReference>
<evidence type="ECO:0000256" key="4">
    <source>
        <dbReference type="ARBA" id="ARBA00022641"/>
    </source>
</evidence>
<dbReference type="InterPro" id="IPR043449">
    <property type="entry name" value="PHF20-like"/>
</dbReference>
<keyword evidence="9 15" id="KW-0863">Zinc-finger</keyword>
<feature type="signal peptide" evidence="18">
    <location>
        <begin position="1"/>
        <end position="23"/>
    </location>
</feature>
<feature type="compositionally biased region" description="Pro residues" evidence="17">
    <location>
        <begin position="614"/>
        <end position="628"/>
    </location>
</feature>
<dbReference type="Pfam" id="PF00135">
    <property type="entry name" value="COesterase"/>
    <property type="match status" value="1"/>
</dbReference>
<feature type="disulfide bond" evidence="16">
    <location>
        <begin position="1380"/>
        <end position="1387"/>
    </location>
</feature>
<evidence type="ECO:0000256" key="15">
    <source>
        <dbReference type="PROSITE-ProRule" id="PRU00042"/>
    </source>
</evidence>
<dbReference type="PROSITE" id="PS00484">
    <property type="entry name" value="THYROGLOBULIN_1_1"/>
    <property type="match status" value="4"/>
</dbReference>
<dbReference type="Pfam" id="PF07699">
    <property type="entry name" value="Ephrin_rec_like"/>
    <property type="match status" value="1"/>
</dbReference>
<dbReference type="Gene3D" id="2.30.30.140">
    <property type="match status" value="2"/>
</dbReference>
<keyword evidence="3" id="KW-0893">Thyroid hormones biosynthesis</keyword>
<evidence type="ECO:0000256" key="14">
    <source>
        <dbReference type="ARBA" id="ARBA00046595"/>
    </source>
</evidence>
<dbReference type="Pfam" id="PF18115">
    <property type="entry name" value="Tudor_3"/>
    <property type="match status" value="1"/>
</dbReference>
<dbReference type="InterPro" id="IPR013087">
    <property type="entry name" value="Znf_C2H2_type"/>
</dbReference>
<dbReference type="InterPro" id="IPR019786">
    <property type="entry name" value="Zinc_finger_PHD-type_CS"/>
</dbReference>
<dbReference type="Proteomes" id="UP000289886">
    <property type="component" value="Unassembled WGS sequence"/>
</dbReference>
<feature type="chain" id="PRO_5024928191" description="Thyroglobulin" evidence="18">
    <location>
        <begin position="24"/>
        <end position="3263"/>
    </location>
</feature>
<evidence type="ECO:0000256" key="9">
    <source>
        <dbReference type="ARBA" id="ARBA00022771"/>
    </source>
</evidence>